<evidence type="ECO:0000313" key="2">
    <source>
        <dbReference type="Proteomes" id="UP000032522"/>
    </source>
</evidence>
<dbReference type="Proteomes" id="UP000032522">
    <property type="component" value="Unassembled WGS sequence"/>
</dbReference>
<name>A0A0D8BPX8_GEOKU</name>
<reference evidence="1 2" key="1">
    <citation type="submission" date="2015-01" db="EMBL/GenBank/DDBJ databases">
        <authorList>
            <person name="Filippidou S."/>
            <person name="Jeanneret N."/>
            <person name="Russel-Delif L."/>
            <person name="Junier T."/>
            <person name="Wunderlin T."/>
            <person name="Molina V."/>
            <person name="Johnson S.L."/>
            <person name="Davenport K.W."/>
            <person name="Chain P.S."/>
            <person name="Dorador C."/>
            <person name="Junier P."/>
        </authorList>
    </citation>
    <scope>NUCLEOTIDE SEQUENCE [LARGE SCALE GENOMIC DNA]</scope>
    <source>
        <strain evidence="1 2">Et7/4</strain>
    </source>
</reference>
<comment type="caution">
    <text evidence="1">The sequence shown here is derived from an EMBL/GenBank/DDBJ whole genome shotgun (WGS) entry which is preliminary data.</text>
</comment>
<accession>A0A0D8BPX8</accession>
<organism evidence="1 2">
    <name type="scientific">Geobacillus kaustophilus</name>
    <dbReference type="NCBI Taxonomy" id="1462"/>
    <lineage>
        <taxon>Bacteria</taxon>
        <taxon>Bacillati</taxon>
        <taxon>Bacillota</taxon>
        <taxon>Bacilli</taxon>
        <taxon>Bacillales</taxon>
        <taxon>Anoxybacillaceae</taxon>
        <taxon>Geobacillus</taxon>
        <taxon>Geobacillus thermoleovorans group</taxon>
    </lineage>
</organism>
<protein>
    <submittedName>
        <fullName evidence="1">Uncharacterized protein</fullName>
    </submittedName>
</protein>
<evidence type="ECO:0000313" key="1">
    <source>
        <dbReference type="EMBL" id="KJE26195.1"/>
    </source>
</evidence>
<dbReference type="PATRIC" id="fig|1462.6.peg.3544"/>
<dbReference type="OrthoDB" id="1683192at2"/>
<dbReference type="AlphaFoldDB" id="A0A0D8BPX8"/>
<sequence length="194" mass="23112">MQLNIFGQTFEYRNDRTELDAMFQQISRMVSEAGRQLSHLVIDGVEVYDDVETYIEERIDSIRTIDVVAVTMEEYIRDVFQTMHSYLMRSLPEIERIIDEFYQTPSEDTWVRFEQMLEGIQWIDQALYWLAEHRNDMIDRQTLVRIRETLAESLRQLLQAVEADDAIFIADLIQYEIKPLLKDIMEHVKVNVVN</sequence>
<proteinExistence type="predicted"/>
<gene>
    <name evidence="1" type="ORF">LG52_3223</name>
</gene>
<dbReference type="EMBL" id="JYBP01000003">
    <property type="protein sequence ID" value="KJE26195.1"/>
    <property type="molecule type" value="Genomic_DNA"/>
</dbReference>
<dbReference type="RefSeq" id="WP_044732664.1">
    <property type="nucleotide sequence ID" value="NZ_JYBP01000003.1"/>
</dbReference>